<feature type="transmembrane region" description="Helical" evidence="1">
    <location>
        <begin position="376"/>
        <end position="394"/>
    </location>
</feature>
<feature type="transmembrane region" description="Helical" evidence="1">
    <location>
        <begin position="668"/>
        <end position="686"/>
    </location>
</feature>
<feature type="transmembrane region" description="Helical" evidence="1">
    <location>
        <begin position="552"/>
        <end position="571"/>
    </location>
</feature>
<dbReference type="EMBL" id="KF900595">
    <property type="protein sequence ID" value="AIF00547.1"/>
    <property type="molecule type" value="Genomic_DNA"/>
</dbReference>
<reference evidence="2" key="1">
    <citation type="journal article" date="2014" name="Genome Biol. Evol.">
        <title>Pangenome evidence for extensive interdomain horizontal transfer affecting lineage core and shell genes in uncultured planktonic thaumarchaeota and euryarchaeota.</title>
        <authorList>
            <person name="Deschamps P."/>
            <person name="Zivanovic Y."/>
            <person name="Moreira D."/>
            <person name="Rodriguez-Valera F."/>
            <person name="Lopez-Garcia P."/>
        </authorList>
    </citation>
    <scope>NUCLEOTIDE SEQUENCE</scope>
</reference>
<evidence type="ECO:0000256" key="1">
    <source>
        <dbReference type="SAM" id="Phobius"/>
    </source>
</evidence>
<organism evidence="2">
    <name type="scientific">uncultured marine group II/III euryarchaeote KM3_135_H05</name>
    <dbReference type="NCBI Taxonomy" id="1457866"/>
    <lineage>
        <taxon>Archaea</taxon>
        <taxon>Methanobacteriati</taxon>
        <taxon>Methanobacteriota</taxon>
        <taxon>environmental samples</taxon>
    </lineage>
</organism>
<dbReference type="SUPFAM" id="SSF52833">
    <property type="entry name" value="Thioredoxin-like"/>
    <property type="match status" value="1"/>
</dbReference>
<feature type="transmembrane region" description="Helical" evidence="1">
    <location>
        <begin position="706"/>
        <end position="733"/>
    </location>
</feature>
<evidence type="ECO:0008006" key="3">
    <source>
        <dbReference type="Google" id="ProtNLM"/>
    </source>
</evidence>
<keyword evidence="1" id="KW-0472">Membrane</keyword>
<accession>A0A075GEY9</accession>
<protein>
    <recommendedName>
        <fullName evidence="3">Thioredoxin domain-containing protein</fullName>
    </recommendedName>
</protein>
<dbReference type="AlphaFoldDB" id="A0A075GEY9"/>
<proteinExistence type="predicted"/>
<feature type="transmembrane region" description="Helical" evidence="1">
    <location>
        <begin position="583"/>
        <end position="604"/>
    </location>
</feature>
<feature type="transmembrane region" description="Helical" evidence="1">
    <location>
        <begin position="610"/>
        <end position="633"/>
    </location>
</feature>
<sequence>MAEGITAHRTSVLFLMLMLLTAVSASSIANAQDTEDSEGPGITWELPENHMLYMKGTEQQPFLDRNWTTNTGEPLGKAEFTKLGSASNPNLLEIQSAPLAESFRFEGNITVRLFASLESSNDGCRLTNVLPGAAGAETAFQVSLSLGSTVVLDGAETNSLPMEESYLSAHEFTVRATDVNVSLGPGDLVSMDIDVQHDCIQTGVLWWGTYDATSGIILDGDVIDPQLEYTIDSNRMVRVEFTPISPWGPDDFHGQVVEIVGPMDWDEMFHGFGKEDQRLEHFESPHGTRIGEANRTIITWSSEKPLEPGRYMVDACFTLTDQDPGELCDAIGVLRFEVPEDPRPMVAAMWAAVIVPLGIICWIGASMREAMLPMQAYAVILLLALAALGPALHLPDIDTNSPRSEGAAPSFALLSHGGGDMVKLSDLLSDSDAVVVGLFQTSSPNAERQHKDFEGAAIMIDADITFVQIATGENVQSVDLDTYSLSLNESWPLLMDESDASVGNSFPSGATDAVIVIDSAGFITSWQPGTMSALEIEEAASSASKGSGNNPLSLFSMIISTAVLPLLVLAMPRKREIESPEGLIFPGAGFLMTAAAAALGFGLWALPVALMAALGLGSVWIWIELLLAAVLVYHGLSVLLRGRIIEVEAIAAKGYSRLPTEYKAWRDAAGFSEDAYLGLWLAWLLWLRNPSMIPQGVGAVARSDLIGIPLAILAMLGFLIAAGIIVSLARSVALAPGKMARVFGWLSVGIRPRAWGLASATLGAWVLLSLLVGPILGSL</sequence>
<dbReference type="InterPro" id="IPR036249">
    <property type="entry name" value="Thioredoxin-like_sf"/>
</dbReference>
<feature type="transmembrane region" description="Helical" evidence="1">
    <location>
        <begin position="754"/>
        <end position="776"/>
    </location>
</feature>
<keyword evidence="1" id="KW-0812">Transmembrane</keyword>
<feature type="transmembrane region" description="Helical" evidence="1">
    <location>
        <begin position="345"/>
        <end position="364"/>
    </location>
</feature>
<keyword evidence="1" id="KW-1133">Transmembrane helix</keyword>
<dbReference type="Gene3D" id="3.40.30.10">
    <property type="entry name" value="Glutaredoxin"/>
    <property type="match status" value="1"/>
</dbReference>
<evidence type="ECO:0000313" key="2">
    <source>
        <dbReference type="EMBL" id="AIF00547.1"/>
    </source>
</evidence>
<name>A0A075GEY9_9EURY</name>